<dbReference type="AlphaFoldDB" id="U1MSF8"/>
<evidence type="ECO:0000313" key="3">
    <source>
        <dbReference type="Proteomes" id="UP000030649"/>
    </source>
</evidence>
<keyword evidence="1" id="KW-0472">Membrane</keyword>
<evidence type="ECO:0000256" key="1">
    <source>
        <dbReference type="SAM" id="Phobius"/>
    </source>
</evidence>
<sequence length="43" mass="4555">MTVLPLGTGKIGWVSAFPGVSVVSKLCALVIKMAHIFILGSRR</sequence>
<gene>
    <name evidence="2" type="ORF">J07HQW1_03176</name>
</gene>
<organism evidence="2 3">
    <name type="scientific">Haloquadratum walsbyi J07HQW1</name>
    <dbReference type="NCBI Taxonomy" id="1238424"/>
    <lineage>
        <taxon>Archaea</taxon>
        <taxon>Methanobacteriati</taxon>
        <taxon>Methanobacteriota</taxon>
        <taxon>Stenosarchaea group</taxon>
        <taxon>Halobacteria</taxon>
        <taxon>Halobacteriales</taxon>
        <taxon>Haloferacaceae</taxon>
        <taxon>Haloquadratum</taxon>
    </lineage>
</organism>
<name>U1MSF8_9EURY</name>
<keyword evidence="1" id="KW-1133">Transmembrane helix</keyword>
<dbReference type="HOGENOM" id="CLU_3227755_0_0_2"/>
<feature type="transmembrane region" description="Helical" evidence="1">
    <location>
        <begin position="20"/>
        <end position="40"/>
    </location>
</feature>
<dbReference type="EMBL" id="KE356560">
    <property type="protein sequence ID" value="ERG93119.1"/>
    <property type="molecule type" value="Genomic_DNA"/>
</dbReference>
<protein>
    <submittedName>
        <fullName evidence="2">Uncharacterized protein</fullName>
    </submittedName>
</protein>
<evidence type="ECO:0000313" key="2">
    <source>
        <dbReference type="EMBL" id="ERG93119.1"/>
    </source>
</evidence>
<keyword evidence="1" id="KW-0812">Transmembrane</keyword>
<reference evidence="2 3" key="1">
    <citation type="journal article" date="2013" name="PLoS ONE">
        <title>Assembly-driven community genomics of a hypersaline microbial ecosystem.</title>
        <authorList>
            <person name="Podell S."/>
            <person name="Ugalde J.A."/>
            <person name="Narasingarao P."/>
            <person name="Banfield J.F."/>
            <person name="Heidelberg K.B."/>
            <person name="Allen E.E."/>
        </authorList>
    </citation>
    <scope>NUCLEOTIDE SEQUENCE [LARGE SCALE GENOMIC DNA]</scope>
    <source>
        <strain evidence="3">J07HQW1</strain>
    </source>
</reference>
<proteinExistence type="predicted"/>
<dbReference type="Proteomes" id="UP000030649">
    <property type="component" value="Unassembled WGS sequence"/>
</dbReference>
<accession>U1MSF8</accession>